<dbReference type="Pfam" id="PF03073">
    <property type="entry name" value="TspO_MBR"/>
    <property type="match status" value="1"/>
</dbReference>
<sequence length="160" mass="17777">MSLPLFFVFLASCLTAGTTGAVFKPNTWYDSLNKPEWTPPNWVFPTVWTTLYILMSIAAARVAGLAGENAEVGMALALWGLQIGFNTLWTPIFFGLHRLGGGMIVLVGLWLTVFATTILFWRIDWVAGLLFVPYVIWVTTAGALNWSVWRRNPNEPAVTP</sequence>
<keyword evidence="5 6" id="KW-0472">Membrane</keyword>
<keyword evidence="9" id="KW-1185">Reference proteome</keyword>
<dbReference type="Proteomes" id="UP000219111">
    <property type="component" value="Unassembled WGS sequence"/>
</dbReference>
<dbReference type="EMBL" id="OBMT01000003">
    <property type="protein sequence ID" value="SOC03151.1"/>
    <property type="molecule type" value="Genomic_DNA"/>
</dbReference>
<evidence type="ECO:0000313" key="8">
    <source>
        <dbReference type="EMBL" id="SOC03151.1"/>
    </source>
</evidence>
<feature type="transmembrane region" description="Helical" evidence="6">
    <location>
        <begin position="44"/>
        <end position="64"/>
    </location>
</feature>
<organism evidence="8 9">
    <name type="scientific">Rhodobacter maris</name>
    <dbReference type="NCBI Taxonomy" id="446682"/>
    <lineage>
        <taxon>Bacteria</taxon>
        <taxon>Pseudomonadati</taxon>
        <taxon>Pseudomonadota</taxon>
        <taxon>Alphaproteobacteria</taxon>
        <taxon>Rhodobacterales</taxon>
        <taxon>Rhodobacter group</taxon>
        <taxon>Rhodobacter</taxon>
    </lineage>
</organism>
<dbReference type="PANTHER" id="PTHR10057:SF0">
    <property type="entry name" value="TRANSLOCATOR PROTEIN"/>
    <property type="match status" value="1"/>
</dbReference>
<feature type="transmembrane region" description="Helical" evidence="6">
    <location>
        <begin position="76"/>
        <end position="96"/>
    </location>
</feature>
<dbReference type="PIRSF" id="PIRSF005859">
    <property type="entry name" value="PBR"/>
    <property type="match status" value="1"/>
</dbReference>
<keyword evidence="7" id="KW-0732">Signal</keyword>
<name>A0A285S6S5_9RHOB</name>
<dbReference type="CDD" id="cd15904">
    <property type="entry name" value="TSPO_MBR"/>
    <property type="match status" value="1"/>
</dbReference>
<evidence type="ECO:0000256" key="6">
    <source>
        <dbReference type="SAM" id="Phobius"/>
    </source>
</evidence>
<keyword evidence="4 6" id="KW-1133">Transmembrane helix</keyword>
<evidence type="ECO:0000256" key="5">
    <source>
        <dbReference type="ARBA" id="ARBA00023136"/>
    </source>
</evidence>
<evidence type="ECO:0000313" key="9">
    <source>
        <dbReference type="Proteomes" id="UP000219111"/>
    </source>
</evidence>
<gene>
    <name evidence="8" type="ORF">SAMN05877831_103303</name>
</gene>
<dbReference type="Gene3D" id="1.20.1260.100">
    <property type="entry name" value="TspO/MBR protein"/>
    <property type="match status" value="1"/>
</dbReference>
<evidence type="ECO:0000256" key="1">
    <source>
        <dbReference type="ARBA" id="ARBA00004141"/>
    </source>
</evidence>
<dbReference type="NCBIfam" id="NF047825">
    <property type="entry name" value="T-richsensTspOAlph"/>
    <property type="match status" value="1"/>
</dbReference>
<feature type="transmembrane region" description="Helical" evidence="6">
    <location>
        <begin position="128"/>
        <end position="149"/>
    </location>
</feature>
<evidence type="ECO:0000256" key="4">
    <source>
        <dbReference type="ARBA" id="ARBA00022989"/>
    </source>
</evidence>
<dbReference type="InterPro" id="IPR004307">
    <property type="entry name" value="TspO_MBR"/>
</dbReference>
<feature type="transmembrane region" description="Helical" evidence="6">
    <location>
        <begin position="102"/>
        <end position="121"/>
    </location>
</feature>
<dbReference type="FunFam" id="1.20.1260.100:FF:000001">
    <property type="entry name" value="translocator protein 2"/>
    <property type="match status" value="1"/>
</dbReference>
<dbReference type="OrthoDB" id="9795496at2"/>
<dbReference type="InterPro" id="IPR038330">
    <property type="entry name" value="TspO/MBR-related_sf"/>
</dbReference>
<evidence type="ECO:0000256" key="2">
    <source>
        <dbReference type="ARBA" id="ARBA00007524"/>
    </source>
</evidence>
<comment type="subcellular location">
    <subcellularLocation>
        <location evidence="1">Membrane</location>
        <topology evidence="1">Multi-pass membrane protein</topology>
    </subcellularLocation>
</comment>
<evidence type="ECO:0000256" key="3">
    <source>
        <dbReference type="ARBA" id="ARBA00022692"/>
    </source>
</evidence>
<dbReference type="GO" id="GO:0033013">
    <property type="term" value="P:tetrapyrrole metabolic process"/>
    <property type="evidence" value="ECO:0007669"/>
    <property type="project" value="UniProtKB-ARBA"/>
</dbReference>
<reference evidence="9" key="1">
    <citation type="submission" date="2017-08" db="EMBL/GenBank/DDBJ databases">
        <authorList>
            <person name="Varghese N."/>
            <person name="Submissions S."/>
        </authorList>
    </citation>
    <scope>NUCLEOTIDE SEQUENCE [LARGE SCALE GENOMIC DNA]</scope>
    <source>
        <strain evidence="9">JA276</strain>
    </source>
</reference>
<accession>A0A285S6S5</accession>
<keyword evidence="3 6" id="KW-0812">Transmembrane</keyword>
<evidence type="ECO:0000256" key="7">
    <source>
        <dbReference type="SAM" id="SignalP"/>
    </source>
</evidence>
<comment type="similarity">
    <text evidence="2">Belongs to the TspO/BZRP family.</text>
</comment>
<feature type="chain" id="PRO_5012899646" evidence="7">
    <location>
        <begin position="17"/>
        <end position="160"/>
    </location>
</feature>
<dbReference type="RefSeq" id="WP_097069501.1">
    <property type="nucleotide sequence ID" value="NZ_OBMT01000003.1"/>
</dbReference>
<dbReference type="PANTHER" id="PTHR10057">
    <property type="entry name" value="PERIPHERAL-TYPE BENZODIAZEPINE RECEPTOR"/>
    <property type="match status" value="1"/>
</dbReference>
<feature type="signal peptide" evidence="7">
    <location>
        <begin position="1"/>
        <end position="16"/>
    </location>
</feature>
<dbReference type="AlphaFoldDB" id="A0A285S6S5"/>
<dbReference type="GO" id="GO:0016020">
    <property type="term" value="C:membrane"/>
    <property type="evidence" value="ECO:0007669"/>
    <property type="project" value="UniProtKB-SubCell"/>
</dbReference>
<proteinExistence type="inferred from homology"/>
<protein>
    <submittedName>
        <fullName evidence="8">TspO/MBR related protein</fullName>
    </submittedName>
</protein>